<dbReference type="GO" id="GO:0005948">
    <property type="term" value="C:acetolactate synthase complex"/>
    <property type="evidence" value="ECO:0007669"/>
    <property type="project" value="TreeGrafter"/>
</dbReference>
<keyword evidence="2 3" id="KW-0786">Thiamine pyrophosphate</keyword>
<dbReference type="KEGG" id="tee:Tel_14340"/>
<dbReference type="CDD" id="cd07035">
    <property type="entry name" value="TPP_PYR_POX_like"/>
    <property type="match status" value="1"/>
</dbReference>
<organism evidence="7 8">
    <name type="scientific">Candidatus Tenderia electrophaga</name>
    <dbReference type="NCBI Taxonomy" id="1748243"/>
    <lineage>
        <taxon>Bacteria</taxon>
        <taxon>Pseudomonadati</taxon>
        <taxon>Pseudomonadota</taxon>
        <taxon>Gammaproteobacteria</taxon>
        <taxon>Candidatus Tenderiales</taxon>
        <taxon>Candidatus Tenderiaceae</taxon>
        <taxon>Candidatus Tenderia</taxon>
    </lineage>
</organism>
<evidence type="ECO:0000259" key="5">
    <source>
        <dbReference type="Pfam" id="PF02775"/>
    </source>
</evidence>
<dbReference type="Pfam" id="PF02776">
    <property type="entry name" value="TPP_enzyme_N"/>
    <property type="match status" value="1"/>
</dbReference>
<dbReference type="GO" id="GO:0009099">
    <property type="term" value="P:L-valine biosynthetic process"/>
    <property type="evidence" value="ECO:0007669"/>
    <property type="project" value="TreeGrafter"/>
</dbReference>
<dbReference type="FunFam" id="3.40.50.970:FF:000007">
    <property type="entry name" value="Acetolactate synthase"/>
    <property type="match status" value="1"/>
</dbReference>
<dbReference type="GO" id="GO:0000287">
    <property type="term" value="F:magnesium ion binding"/>
    <property type="evidence" value="ECO:0007669"/>
    <property type="project" value="InterPro"/>
</dbReference>
<evidence type="ECO:0000256" key="2">
    <source>
        <dbReference type="ARBA" id="ARBA00023052"/>
    </source>
</evidence>
<feature type="domain" description="Thiamine pyrophosphate enzyme central" evidence="4">
    <location>
        <begin position="243"/>
        <end position="375"/>
    </location>
</feature>
<dbReference type="Proteomes" id="UP000055136">
    <property type="component" value="Chromosome"/>
</dbReference>
<dbReference type="InterPro" id="IPR029061">
    <property type="entry name" value="THDP-binding"/>
</dbReference>
<comment type="similarity">
    <text evidence="1 3">Belongs to the TPP enzyme family.</text>
</comment>
<dbReference type="GO" id="GO:0003984">
    <property type="term" value="F:acetolactate synthase activity"/>
    <property type="evidence" value="ECO:0007669"/>
    <property type="project" value="TreeGrafter"/>
</dbReference>
<dbReference type="InterPro" id="IPR011766">
    <property type="entry name" value="TPP_enzyme_TPP-bd"/>
</dbReference>
<name>A0A0S2TGF9_9GAMM</name>
<keyword evidence="8" id="KW-1185">Reference proteome</keyword>
<evidence type="ECO:0008006" key="9">
    <source>
        <dbReference type="Google" id="ProtNLM"/>
    </source>
</evidence>
<dbReference type="GO" id="GO:0030976">
    <property type="term" value="F:thiamine pyrophosphate binding"/>
    <property type="evidence" value="ECO:0007669"/>
    <property type="project" value="InterPro"/>
</dbReference>
<dbReference type="EMBL" id="CP013099">
    <property type="protein sequence ID" value="ALP54223.1"/>
    <property type="molecule type" value="Genomic_DNA"/>
</dbReference>
<proteinExistence type="inferred from homology"/>
<dbReference type="SUPFAM" id="SSF52467">
    <property type="entry name" value="DHS-like NAD/FAD-binding domain"/>
    <property type="match status" value="1"/>
</dbReference>
<sequence>MDSVTQVIDTPAPASVAAQPFTYADLIVSYLVQIDVEYIFGIPGGGIEPLYNALARHLRRPAEDATRQLAVNSLVPMRQRDIKPHIKPIIARHEAGAAFMADGYARETGRLGVCCATTGPGATNLITGVASAYADRTPMLVITPQTALPFFGKGGFQESSSDAIDIVGMFEHCTQYNALVSHPDQLEGKLYTALLNAFRRPRGPVHLSIPMDILNAPVKGDTCGYQVAHLFRQPRSMDDEAYQALVSAIGQSKKQVLFLGGGCRHAIDIITSYAELTNTPIVTTPSGKGWVNGYHPLYRGVFGFAGHPSAYETLATEDVDLILAVGTAMGELSTSGWDKQLMSSKLVHVSASPEDFARTPMACLHLSGDVRTIFASLHKDHILNTTDRKNAICPMARQEFKQTSTDYLPGQVEVYEPETVADTSSPLKPQRLMSELAQRFPRDTRFVIDTGNAFSWATHYLFLDNVGVQRSSFTFGAMGWAVGAAVGTALGNAKHPVVCITGDGSYLMSGQELSVAVTHQLAVIFVIFNDQALGMIKHGQRLSGAEAIGYDLPPVDFAMMARSVGAQGYTVRTLHDLQRIDIKKLCQTGRPALLDIHIDPEALPPMGARVNTLKRQQNRA</sequence>
<dbReference type="STRING" id="1748243.Tel_14340"/>
<dbReference type="SUPFAM" id="SSF52518">
    <property type="entry name" value="Thiamin diphosphate-binding fold (THDP-binding)"/>
    <property type="match status" value="2"/>
</dbReference>
<dbReference type="CDD" id="cd00568">
    <property type="entry name" value="TPP_enzymes"/>
    <property type="match status" value="1"/>
</dbReference>
<dbReference type="GO" id="GO:0050660">
    <property type="term" value="F:flavin adenine dinucleotide binding"/>
    <property type="evidence" value="ECO:0007669"/>
    <property type="project" value="TreeGrafter"/>
</dbReference>
<feature type="domain" description="Thiamine pyrophosphate enzyme N-terminal TPP-binding" evidence="6">
    <location>
        <begin position="85"/>
        <end position="159"/>
    </location>
</feature>
<dbReference type="PANTHER" id="PTHR18968">
    <property type="entry name" value="THIAMINE PYROPHOSPHATE ENZYMES"/>
    <property type="match status" value="1"/>
</dbReference>
<dbReference type="InterPro" id="IPR012001">
    <property type="entry name" value="Thiamin_PyroP_enz_TPP-bd_dom"/>
</dbReference>
<protein>
    <recommendedName>
        <fullName evidence="9">Acetolactate synthase</fullName>
    </recommendedName>
</protein>
<dbReference type="InterPro" id="IPR012000">
    <property type="entry name" value="Thiamin_PyroP_enz_cen_dom"/>
</dbReference>
<evidence type="ECO:0000256" key="1">
    <source>
        <dbReference type="ARBA" id="ARBA00007812"/>
    </source>
</evidence>
<feature type="domain" description="Thiamine pyrophosphate enzyme TPP-binding" evidence="5">
    <location>
        <begin position="449"/>
        <end position="596"/>
    </location>
</feature>
<dbReference type="Pfam" id="PF00205">
    <property type="entry name" value="TPP_enzyme_M"/>
    <property type="match status" value="1"/>
</dbReference>
<evidence type="ECO:0000259" key="4">
    <source>
        <dbReference type="Pfam" id="PF00205"/>
    </source>
</evidence>
<dbReference type="GO" id="GO:0009097">
    <property type="term" value="P:isoleucine biosynthetic process"/>
    <property type="evidence" value="ECO:0007669"/>
    <property type="project" value="TreeGrafter"/>
</dbReference>
<evidence type="ECO:0000313" key="7">
    <source>
        <dbReference type="EMBL" id="ALP54223.1"/>
    </source>
</evidence>
<dbReference type="AlphaFoldDB" id="A0A0S2TGF9"/>
<reference evidence="7" key="1">
    <citation type="submission" date="2015-10" db="EMBL/GenBank/DDBJ databases">
        <title>Description of Candidatus Tenderia electrophaga gen. nov, sp. nov., an Uncultivated Electroautotroph from a Biocathode Enrichment.</title>
        <authorList>
            <person name="Eddie B.J."/>
            <person name="Malanoski A.P."/>
            <person name="Wang Z."/>
            <person name="Hall R.J."/>
            <person name="Oh S.D."/>
            <person name="Heiner C."/>
            <person name="Lin B."/>
            <person name="Strycharz-Glaven S.M."/>
        </authorList>
    </citation>
    <scope>NUCLEOTIDE SEQUENCE [LARGE SCALE GENOMIC DNA]</scope>
    <source>
        <strain evidence="7">NRL1</strain>
    </source>
</reference>
<dbReference type="Gene3D" id="3.40.50.1220">
    <property type="entry name" value="TPP-binding domain"/>
    <property type="match status" value="1"/>
</dbReference>
<evidence type="ECO:0000313" key="8">
    <source>
        <dbReference type="Proteomes" id="UP000055136"/>
    </source>
</evidence>
<accession>A0A0S2TGF9</accession>
<dbReference type="Gene3D" id="3.40.50.970">
    <property type="match status" value="2"/>
</dbReference>
<evidence type="ECO:0000259" key="6">
    <source>
        <dbReference type="Pfam" id="PF02776"/>
    </source>
</evidence>
<dbReference type="PANTHER" id="PTHR18968:SF13">
    <property type="entry name" value="ACETOLACTATE SYNTHASE CATALYTIC SUBUNIT, MITOCHONDRIAL"/>
    <property type="match status" value="1"/>
</dbReference>
<dbReference type="Pfam" id="PF02775">
    <property type="entry name" value="TPP_enzyme_C"/>
    <property type="match status" value="1"/>
</dbReference>
<gene>
    <name evidence="7" type="ORF">Tel_14340</name>
</gene>
<evidence type="ECO:0000256" key="3">
    <source>
        <dbReference type="RuleBase" id="RU362132"/>
    </source>
</evidence>
<dbReference type="InterPro" id="IPR045229">
    <property type="entry name" value="TPP_enz"/>
</dbReference>
<dbReference type="InterPro" id="IPR029035">
    <property type="entry name" value="DHS-like_NAD/FAD-binding_dom"/>
</dbReference>